<evidence type="ECO:0000313" key="2">
    <source>
        <dbReference type="EMBL" id="HIX86050.1"/>
    </source>
</evidence>
<dbReference type="InterPro" id="IPR025049">
    <property type="entry name" value="Mfa-like_1"/>
</dbReference>
<dbReference type="Proteomes" id="UP000823847">
    <property type="component" value="Unassembled WGS sequence"/>
</dbReference>
<accession>A0A9D2BPU9</accession>
<proteinExistence type="predicted"/>
<dbReference type="Gene3D" id="2.60.40.2620">
    <property type="entry name" value="Fimbrillin-like"/>
    <property type="match status" value="1"/>
</dbReference>
<dbReference type="PROSITE" id="PS51257">
    <property type="entry name" value="PROKAR_LIPOPROTEIN"/>
    <property type="match status" value="1"/>
</dbReference>
<keyword evidence="1" id="KW-0732">Signal</keyword>
<reference evidence="2" key="1">
    <citation type="journal article" date="2021" name="PeerJ">
        <title>Extensive microbial diversity within the chicken gut microbiome revealed by metagenomics and culture.</title>
        <authorList>
            <person name="Gilroy R."/>
            <person name="Ravi A."/>
            <person name="Getino M."/>
            <person name="Pursley I."/>
            <person name="Horton D.L."/>
            <person name="Alikhan N.F."/>
            <person name="Baker D."/>
            <person name="Gharbi K."/>
            <person name="Hall N."/>
            <person name="Watson M."/>
            <person name="Adriaenssens E.M."/>
            <person name="Foster-Nyarko E."/>
            <person name="Jarju S."/>
            <person name="Secka A."/>
            <person name="Antonio M."/>
            <person name="Oren A."/>
            <person name="Chaudhuri R.R."/>
            <person name="La Ragione R."/>
            <person name="Hildebrand F."/>
            <person name="Pallen M.J."/>
        </authorList>
    </citation>
    <scope>NUCLEOTIDE SEQUENCE</scope>
    <source>
        <strain evidence="2">ChiHecec2B26-12326</strain>
    </source>
</reference>
<evidence type="ECO:0000256" key="1">
    <source>
        <dbReference type="SAM" id="SignalP"/>
    </source>
</evidence>
<protein>
    <submittedName>
        <fullName evidence="2">Fimbrillin family protein</fullName>
    </submittedName>
</protein>
<dbReference type="EMBL" id="DXEN01000038">
    <property type="protein sequence ID" value="HIX86050.1"/>
    <property type="molecule type" value="Genomic_DNA"/>
</dbReference>
<dbReference type="CDD" id="cd13120">
    <property type="entry name" value="BF2867_like_N"/>
    <property type="match status" value="1"/>
</dbReference>
<name>A0A9D2BPU9_9BACT</name>
<feature type="chain" id="PRO_5038448160" evidence="1">
    <location>
        <begin position="20"/>
        <end position="317"/>
    </location>
</feature>
<dbReference type="Gene3D" id="2.60.40.2630">
    <property type="match status" value="1"/>
</dbReference>
<dbReference type="CDD" id="cd13121">
    <property type="entry name" value="BF2867_like_C"/>
    <property type="match status" value="1"/>
</dbReference>
<feature type="signal peptide" evidence="1">
    <location>
        <begin position="1"/>
        <end position="19"/>
    </location>
</feature>
<comment type="caution">
    <text evidence="2">The sequence shown here is derived from an EMBL/GenBank/DDBJ whole genome shotgun (WGS) entry which is preliminary data.</text>
</comment>
<reference evidence="2" key="2">
    <citation type="submission" date="2021-04" db="EMBL/GenBank/DDBJ databases">
        <authorList>
            <person name="Gilroy R."/>
        </authorList>
    </citation>
    <scope>NUCLEOTIDE SEQUENCE</scope>
    <source>
        <strain evidence="2">ChiHecec2B26-12326</strain>
    </source>
</reference>
<gene>
    <name evidence="2" type="ORF">H9848_05535</name>
</gene>
<organism evidence="2 3">
    <name type="scientific">Candidatus Parabacteroides intestinigallinarum</name>
    <dbReference type="NCBI Taxonomy" id="2838722"/>
    <lineage>
        <taxon>Bacteria</taxon>
        <taxon>Pseudomonadati</taxon>
        <taxon>Bacteroidota</taxon>
        <taxon>Bacteroidia</taxon>
        <taxon>Bacteroidales</taxon>
        <taxon>Tannerellaceae</taxon>
        <taxon>Parabacteroides</taxon>
    </lineage>
</organism>
<sequence length="317" mass="33864">MKQRFYIMAAAALTLAACSNDENMEMTDGPVAARITAGLSAPTTRAIGTNWNADQIGVWVKDAPTSDMETLYKNVLYTTTSTGATAEFTATTGEGIFFQDANETVTFAAYAPYQPSDDNETLPGNNGKVDVKTDNMNTATDQEKIDFLFAEGAEASRASSTVSFTDDHSFHHKMAQLNVVFQTSETDGFEPDDIFGCSFNLGGLIHEGTFNVTDGTTALTGEPLDSWDISGCKYTDAATTRTYSLILLPQDLTNKALNVKVGIDGQTYSNSDAINPNLQAGYTYTYTITVKKSGLVVSGCTITPWASGSTGSGDAEM</sequence>
<dbReference type="Pfam" id="PF13149">
    <property type="entry name" value="Mfa_like_1"/>
    <property type="match status" value="1"/>
</dbReference>
<dbReference type="InterPro" id="IPR042278">
    <property type="entry name" value="Mfa-like_1_N"/>
</dbReference>
<evidence type="ECO:0000313" key="3">
    <source>
        <dbReference type="Proteomes" id="UP000823847"/>
    </source>
</evidence>
<dbReference type="AlphaFoldDB" id="A0A9D2BPU9"/>